<reference evidence="3" key="2">
    <citation type="submission" date="2020-04" db="EMBL/GenBank/DDBJ databases">
        <authorList>
            <consortium name="NCBI Genome Project"/>
        </authorList>
    </citation>
    <scope>NUCLEOTIDE SEQUENCE</scope>
    <source>
        <strain evidence="3">CBS 342.82</strain>
    </source>
</reference>
<dbReference type="OrthoDB" id="4314040at2759"/>
<reference evidence="3" key="1">
    <citation type="submission" date="2020-01" db="EMBL/GenBank/DDBJ databases">
        <authorList>
            <consortium name="DOE Joint Genome Institute"/>
            <person name="Haridas S."/>
            <person name="Albert R."/>
            <person name="Binder M."/>
            <person name="Bloem J."/>
            <person name="Labutti K."/>
            <person name="Salamov A."/>
            <person name="Andreopoulos B."/>
            <person name="Baker S.E."/>
            <person name="Barry K."/>
            <person name="Bills G."/>
            <person name="Bluhm B.H."/>
            <person name="Cannon C."/>
            <person name="Castanera R."/>
            <person name="Culley D.E."/>
            <person name="Daum C."/>
            <person name="Ezra D."/>
            <person name="Gonzalez J.B."/>
            <person name="Henrissat B."/>
            <person name="Kuo A."/>
            <person name="Liang C."/>
            <person name="Lipzen A."/>
            <person name="Lutzoni F."/>
            <person name="Magnuson J."/>
            <person name="Mondo S."/>
            <person name="Nolan M."/>
            <person name="Ohm R."/>
            <person name="Pangilinan J."/>
            <person name="Park H.-J."/>
            <person name="Ramirez L."/>
            <person name="Alfaro M."/>
            <person name="Sun H."/>
            <person name="Tritt A."/>
            <person name="Yoshinaga Y."/>
            <person name="Zwiers L.-H."/>
            <person name="Turgeon B.G."/>
            <person name="Goodwin S.B."/>
            <person name="Spatafora J.W."/>
            <person name="Crous P.W."/>
            <person name="Grigoriev I.V."/>
        </authorList>
    </citation>
    <scope>NUCLEOTIDE SEQUENCE</scope>
    <source>
        <strain evidence="3">CBS 342.82</strain>
    </source>
</reference>
<evidence type="ECO:0008006" key="4">
    <source>
        <dbReference type="Google" id="ProtNLM"/>
    </source>
</evidence>
<dbReference type="GeneID" id="54357497"/>
<proteinExistence type="predicted"/>
<dbReference type="InterPro" id="IPR053175">
    <property type="entry name" value="DHMBA_Reg_Transcription_Factor"/>
</dbReference>
<keyword evidence="2" id="KW-1185">Reference proteome</keyword>
<feature type="region of interest" description="Disordered" evidence="1">
    <location>
        <begin position="41"/>
        <end position="84"/>
    </location>
</feature>
<evidence type="ECO:0000313" key="3">
    <source>
        <dbReference type="RefSeq" id="XP_033464628.1"/>
    </source>
</evidence>
<dbReference type="RefSeq" id="XP_033464628.1">
    <property type="nucleotide sequence ID" value="XM_033599698.1"/>
</dbReference>
<accession>A0A6J3MKU6</accession>
<evidence type="ECO:0000256" key="1">
    <source>
        <dbReference type="SAM" id="MobiDB-lite"/>
    </source>
</evidence>
<evidence type="ECO:0000313" key="2">
    <source>
        <dbReference type="Proteomes" id="UP000504637"/>
    </source>
</evidence>
<dbReference type="Proteomes" id="UP000504637">
    <property type="component" value="Unplaced"/>
</dbReference>
<sequence length="234" mass="26276">MTDGVRPICQNCERSSRVCEGYRRAQVVFLNEGWRALGVAATRKDRPRQPTGDLKARSMCTPSKRNKESFESPGNSSTSPTPSSLRQSQVHIAFFLSSFDDQPFQSLSSIGGLIKHYLSSGSLDRSKPFENDDSPDTPVRLAIDALALGHFGAARSDQASTRRSFQQYGLALRSMSLRLQNMSASDRTSDVSEEHWQHLAFFSLVMTFWEVRYYPFAGLVSVMKRGLSNHAWDR</sequence>
<organism evidence="3">
    <name type="scientific">Dissoconium aciculare CBS 342.82</name>
    <dbReference type="NCBI Taxonomy" id="1314786"/>
    <lineage>
        <taxon>Eukaryota</taxon>
        <taxon>Fungi</taxon>
        <taxon>Dikarya</taxon>
        <taxon>Ascomycota</taxon>
        <taxon>Pezizomycotina</taxon>
        <taxon>Dothideomycetes</taxon>
        <taxon>Dothideomycetidae</taxon>
        <taxon>Mycosphaerellales</taxon>
        <taxon>Dissoconiaceae</taxon>
        <taxon>Dissoconium</taxon>
    </lineage>
</organism>
<name>A0A6J3MKU6_9PEZI</name>
<dbReference type="PANTHER" id="PTHR38791">
    <property type="entry name" value="ZN(II)2CYS6 TRANSCRIPTION FACTOR (EUROFUNG)-RELATED-RELATED"/>
    <property type="match status" value="1"/>
</dbReference>
<gene>
    <name evidence="3" type="ORF">K489DRAFT_21621</name>
</gene>
<reference evidence="3" key="3">
    <citation type="submission" date="2025-08" db="UniProtKB">
        <authorList>
            <consortium name="RefSeq"/>
        </authorList>
    </citation>
    <scope>IDENTIFICATION</scope>
    <source>
        <strain evidence="3">CBS 342.82</strain>
    </source>
</reference>
<dbReference type="AlphaFoldDB" id="A0A6J3MKU6"/>
<protein>
    <recommendedName>
        <fullName evidence="4">Zn(2)-C6 fungal-type domain-containing protein</fullName>
    </recommendedName>
</protein>